<feature type="compositionally biased region" description="Basic and acidic residues" evidence="6">
    <location>
        <begin position="268"/>
        <end position="277"/>
    </location>
</feature>
<feature type="site" description="Transition state stabilizer" evidence="5">
    <location>
        <position position="579"/>
    </location>
</feature>
<evidence type="ECO:0000256" key="3">
    <source>
        <dbReference type="ARBA" id="ARBA00022777"/>
    </source>
</evidence>
<dbReference type="GO" id="GO:0000287">
    <property type="term" value="F:magnesium ion binding"/>
    <property type="evidence" value="ECO:0007669"/>
    <property type="project" value="UniProtKB-UniRule"/>
</dbReference>
<dbReference type="Proteomes" id="UP001321760">
    <property type="component" value="Unassembled WGS sequence"/>
</dbReference>
<proteinExistence type="inferred from homology"/>
<dbReference type="PROSITE" id="PS01076">
    <property type="entry name" value="ACETATE_KINASE_2"/>
    <property type="match status" value="1"/>
</dbReference>
<comment type="similarity">
    <text evidence="5">Belongs to the acetokinase family.</text>
</comment>
<dbReference type="PROSITE" id="PS01075">
    <property type="entry name" value="ACETATE_KINASE_1"/>
    <property type="match status" value="1"/>
</dbReference>
<reference evidence="7" key="1">
    <citation type="journal article" date="2023" name="Mol. Phylogenet. Evol.">
        <title>Genome-scale phylogeny and comparative genomics of the fungal order Sordariales.</title>
        <authorList>
            <person name="Hensen N."/>
            <person name="Bonometti L."/>
            <person name="Westerberg I."/>
            <person name="Brannstrom I.O."/>
            <person name="Guillou S."/>
            <person name="Cros-Aarteil S."/>
            <person name="Calhoun S."/>
            <person name="Haridas S."/>
            <person name="Kuo A."/>
            <person name="Mondo S."/>
            <person name="Pangilinan J."/>
            <person name="Riley R."/>
            <person name="LaButti K."/>
            <person name="Andreopoulos B."/>
            <person name="Lipzen A."/>
            <person name="Chen C."/>
            <person name="Yan M."/>
            <person name="Daum C."/>
            <person name="Ng V."/>
            <person name="Clum A."/>
            <person name="Steindorff A."/>
            <person name="Ohm R.A."/>
            <person name="Martin F."/>
            <person name="Silar P."/>
            <person name="Natvig D.O."/>
            <person name="Lalanne C."/>
            <person name="Gautier V."/>
            <person name="Ament-Velasquez S.L."/>
            <person name="Kruys A."/>
            <person name="Hutchinson M.I."/>
            <person name="Powell A.J."/>
            <person name="Barry K."/>
            <person name="Miller A.N."/>
            <person name="Grigoriev I.V."/>
            <person name="Debuchy R."/>
            <person name="Gladieux P."/>
            <person name="Hiltunen Thoren M."/>
            <person name="Johannesson H."/>
        </authorList>
    </citation>
    <scope>NUCLEOTIDE SEQUENCE</scope>
    <source>
        <strain evidence="7">PSN243</strain>
    </source>
</reference>
<reference evidence="7" key="2">
    <citation type="submission" date="2023-05" db="EMBL/GenBank/DDBJ databases">
        <authorList>
            <consortium name="Lawrence Berkeley National Laboratory"/>
            <person name="Steindorff A."/>
            <person name="Hensen N."/>
            <person name="Bonometti L."/>
            <person name="Westerberg I."/>
            <person name="Brannstrom I.O."/>
            <person name="Guillou S."/>
            <person name="Cros-Aarteil S."/>
            <person name="Calhoun S."/>
            <person name="Haridas S."/>
            <person name="Kuo A."/>
            <person name="Mondo S."/>
            <person name="Pangilinan J."/>
            <person name="Riley R."/>
            <person name="Labutti K."/>
            <person name="Andreopoulos B."/>
            <person name="Lipzen A."/>
            <person name="Chen C."/>
            <person name="Yanf M."/>
            <person name="Daum C."/>
            <person name="Ng V."/>
            <person name="Clum A."/>
            <person name="Ohm R."/>
            <person name="Martin F."/>
            <person name="Silar P."/>
            <person name="Natvig D."/>
            <person name="Lalanne C."/>
            <person name="Gautier V."/>
            <person name="Ament-Velasquez S.L."/>
            <person name="Kruys A."/>
            <person name="Hutchinson M.I."/>
            <person name="Powell A.J."/>
            <person name="Barry K."/>
            <person name="Miller A.N."/>
            <person name="Grigoriev I.V."/>
            <person name="Debuchy R."/>
            <person name="Gladieux P."/>
            <person name="Thoren M.H."/>
            <person name="Johannesson H."/>
        </authorList>
    </citation>
    <scope>NUCLEOTIDE SEQUENCE</scope>
    <source>
        <strain evidence="7">PSN243</strain>
    </source>
</reference>
<dbReference type="GO" id="GO:0005524">
    <property type="term" value="F:ATP binding"/>
    <property type="evidence" value="ECO:0007669"/>
    <property type="project" value="UniProtKB-KW"/>
</dbReference>
<dbReference type="Gene3D" id="3.30.420.40">
    <property type="match status" value="2"/>
</dbReference>
<dbReference type="GO" id="GO:0008776">
    <property type="term" value="F:acetate kinase activity"/>
    <property type="evidence" value="ECO:0007669"/>
    <property type="project" value="UniProtKB-UniRule"/>
</dbReference>
<keyword evidence="3 5" id="KW-0418">Kinase</keyword>
<dbReference type="InterPro" id="IPR004372">
    <property type="entry name" value="Ac/propionate_kinase"/>
</dbReference>
<feature type="compositionally biased region" description="Low complexity" evidence="6">
    <location>
        <begin position="26"/>
        <end position="47"/>
    </location>
</feature>
<evidence type="ECO:0000313" key="8">
    <source>
        <dbReference type="Proteomes" id="UP001321760"/>
    </source>
</evidence>
<dbReference type="InterPro" id="IPR043129">
    <property type="entry name" value="ATPase_NBD"/>
</dbReference>
<dbReference type="GO" id="GO:0006085">
    <property type="term" value="P:acetyl-CoA biosynthetic process"/>
    <property type="evidence" value="ECO:0007669"/>
    <property type="project" value="UniProtKB-UniRule"/>
</dbReference>
<dbReference type="PRINTS" id="PR00471">
    <property type="entry name" value="ACETATEKNASE"/>
</dbReference>
<dbReference type="PANTHER" id="PTHR21060:SF15">
    <property type="entry name" value="ACETATE KINASE-RELATED"/>
    <property type="match status" value="1"/>
</dbReference>
<keyword evidence="4 5" id="KW-0067">ATP-binding</keyword>
<evidence type="ECO:0000256" key="2">
    <source>
        <dbReference type="ARBA" id="ARBA00022741"/>
    </source>
</evidence>
<evidence type="ECO:0000256" key="6">
    <source>
        <dbReference type="SAM" id="MobiDB-lite"/>
    </source>
</evidence>
<feature type="site" description="Transition state stabilizer" evidence="5">
    <location>
        <position position="640"/>
    </location>
</feature>
<feature type="binding site" evidence="5">
    <location>
        <position position="491"/>
    </location>
    <ligand>
        <name>substrate</name>
    </ligand>
</feature>
<comment type="caution">
    <text evidence="5">Lacks conserved residue(s) required for the propagation of feature annotation.</text>
</comment>
<dbReference type="InterPro" id="IPR023865">
    <property type="entry name" value="Aliphatic_acid_kinase_CS"/>
</dbReference>
<evidence type="ECO:0000256" key="4">
    <source>
        <dbReference type="ARBA" id="ARBA00022840"/>
    </source>
</evidence>
<comment type="pathway">
    <text evidence="5">Metabolic intermediate biosynthesis; acetyl-CoA biosynthesis; acetyl-CoA from acetate: step 1/2.</text>
</comment>
<comment type="catalytic activity">
    <reaction evidence="5">
        <text>acetate + ATP = acetyl phosphate + ADP</text>
        <dbReference type="Rhea" id="RHEA:11352"/>
        <dbReference type="ChEBI" id="CHEBI:22191"/>
        <dbReference type="ChEBI" id="CHEBI:30089"/>
        <dbReference type="ChEBI" id="CHEBI:30616"/>
        <dbReference type="ChEBI" id="CHEBI:456216"/>
        <dbReference type="EC" id="2.7.2.1"/>
    </reaction>
</comment>
<feature type="region of interest" description="Disordered" evidence="6">
    <location>
        <begin position="255"/>
        <end position="298"/>
    </location>
</feature>
<gene>
    <name evidence="7" type="ORF">QBC34DRAFT_425530</name>
</gene>
<organism evidence="7 8">
    <name type="scientific">Podospora aff. communis PSN243</name>
    <dbReference type="NCBI Taxonomy" id="3040156"/>
    <lineage>
        <taxon>Eukaryota</taxon>
        <taxon>Fungi</taxon>
        <taxon>Dikarya</taxon>
        <taxon>Ascomycota</taxon>
        <taxon>Pezizomycotina</taxon>
        <taxon>Sordariomycetes</taxon>
        <taxon>Sordariomycetidae</taxon>
        <taxon>Sordariales</taxon>
        <taxon>Podosporaceae</taxon>
        <taxon>Podospora</taxon>
    </lineage>
</organism>
<keyword evidence="2 5" id="KW-0547">Nucleotide-binding</keyword>
<feature type="binding site" evidence="5">
    <location>
        <position position="422"/>
    </location>
    <ligand>
        <name>Mg(2+)</name>
        <dbReference type="ChEBI" id="CHEBI:18420"/>
    </ligand>
</feature>
<feature type="compositionally biased region" description="Low complexity" evidence="6">
    <location>
        <begin position="1"/>
        <end position="16"/>
    </location>
</feature>
<dbReference type="PANTHER" id="PTHR21060">
    <property type="entry name" value="ACETATE KINASE"/>
    <property type="match status" value="1"/>
</dbReference>
<feature type="binding site" evidence="5">
    <location>
        <begin position="607"/>
        <end position="611"/>
    </location>
    <ligand>
        <name>ATP</name>
        <dbReference type="ChEBI" id="CHEBI:30616"/>
    </ligand>
</feature>
<keyword evidence="5" id="KW-0460">Magnesium</keyword>
<dbReference type="AlphaFoldDB" id="A0AAV9GNT7"/>
<dbReference type="SUPFAM" id="SSF53067">
    <property type="entry name" value="Actin-like ATPase domain"/>
    <property type="match status" value="2"/>
</dbReference>
<name>A0AAV9GNT7_9PEZI</name>
<dbReference type="HAMAP" id="MF_00020">
    <property type="entry name" value="Acetate_kinase"/>
    <property type="match status" value="1"/>
</dbReference>
<dbReference type="GO" id="GO:0006083">
    <property type="term" value="P:acetate metabolic process"/>
    <property type="evidence" value="ECO:0007669"/>
    <property type="project" value="TreeGrafter"/>
</dbReference>
<feature type="binding site" evidence="5">
    <location>
        <position position="429"/>
    </location>
    <ligand>
        <name>ATP</name>
        <dbReference type="ChEBI" id="CHEBI:30616"/>
    </ligand>
</feature>
<feature type="active site" description="Proton donor/acceptor" evidence="5">
    <location>
        <position position="547"/>
    </location>
</feature>
<keyword evidence="8" id="KW-1185">Reference proteome</keyword>
<keyword evidence="1 5" id="KW-0808">Transferase</keyword>
<comment type="caution">
    <text evidence="7">The sequence shown here is derived from an EMBL/GenBank/DDBJ whole genome shotgun (WGS) entry which is preliminary data.</text>
</comment>
<protein>
    <recommendedName>
        <fullName evidence="5">Probable acetate kinase</fullName>
        <ecNumber evidence="5">2.7.2.1</ecNumber>
    </recommendedName>
    <alternativeName>
        <fullName evidence="5">Acetokinase</fullName>
    </alternativeName>
</protein>
<dbReference type="EMBL" id="MU865937">
    <property type="protein sequence ID" value="KAK4449416.1"/>
    <property type="molecule type" value="Genomic_DNA"/>
</dbReference>
<dbReference type="EC" id="2.7.2.1" evidence="5"/>
<evidence type="ECO:0000256" key="5">
    <source>
        <dbReference type="HAMAP-Rule" id="MF_03131"/>
    </source>
</evidence>
<accession>A0AAV9GNT7</accession>
<evidence type="ECO:0000256" key="1">
    <source>
        <dbReference type="ARBA" id="ARBA00022679"/>
    </source>
</evidence>
<feature type="region of interest" description="Disordered" evidence="6">
    <location>
        <begin position="1"/>
        <end position="47"/>
    </location>
</feature>
<comment type="cofactor">
    <cofactor evidence="5">
        <name>Mg(2+)</name>
        <dbReference type="ChEBI" id="CHEBI:18420"/>
    </cofactor>
</comment>
<evidence type="ECO:0000313" key="7">
    <source>
        <dbReference type="EMBL" id="KAK4449416.1"/>
    </source>
</evidence>
<sequence>MAGSRRSVSSSSFNSSVPPPVDLTFTPTSQTATSQTSAPATPLGPLDLGPPGYNATIKLYERTANETTVFLGPWDVVNAESRRVIWQCSYAGEVLEHFLPSEYAADIFPYTLHSQHRRFGDPREMELYLTFREPHRVRYSTIDGLFHDEYIEVKYEFTTIDCSMQFQGDLRGKDLVDWYDVDVAWSDTHRRTDSYGNVRGLGTIQRMKLWRDRYSNFHYLTFYANHRRRWKEYAVHDFDAEFRQRDDRHRRLQINARGARRASASESSHGHGRERRFSATSIFRPRNGGPSSTAGQPTGELRYLGIQFTRNDRAQPGSDDYRRFIDLWNYAHDLDGQSDAPPSRVSELESPVINGTSGQNHYINGVAELPSPELLPTLPTPQIFGDLVNEFVEDLQLRTLRPRELSRSLNFLEMKSIILSVNAGSSSVKVSVYSAEYGHPPVQLAEAQVSGLTAPPAVLDYTRGGEKVAKGDKLSDKTIGHKDDIGIVCHRIVHGGDYNKAQLISQDTYRVLEGLNDLAPLHNSNSLGIVQACIRDLSSARNVACFDSQFHSTIPPHIRTYPINPDIAKSNKLRKYGFHGISYSFIARASANFLGKSQDELNLIALHLGSGASACAIKGGKSWDTSMGLTPLAGLPGATRSGSVDPSLVFHYASDVGRLSPASTKELHISRAEEILNKEAGWKALTGTTNFGIIAASNDPPMKLAFDLLVDRICGFIGSYYVSLRGDVDALVFAGGIGEKSDKLRRAVLQQISCLGFALDEDANTMKLEDVVLDISGAGGKHRVLVCASDEQFEMARVCAEDEEFWQ</sequence>
<dbReference type="InterPro" id="IPR000890">
    <property type="entry name" value="Aliphatic_acid_kin_short-chain"/>
</dbReference>
<keyword evidence="5" id="KW-0479">Metal-binding</keyword>
<dbReference type="Pfam" id="PF00871">
    <property type="entry name" value="Acetate_kinase"/>
    <property type="match status" value="1"/>
</dbReference>
<feature type="binding site" evidence="5">
    <location>
        <position position="791"/>
    </location>
    <ligand>
        <name>Mg(2+)</name>
        <dbReference type="ChEBI" id="CHEBI:18420"/>
    </ligand>
</feature>